<protein>
    <recommendedName>
        <fullName evidence="1">D-inositol 3-phosphate glycosyltransferase</fullName>
    </recommendedName>
</protein>
<keyword evidence="8" id="KW-1185">Reference proteome</keyword>
<feature type="region of interest" description="Disordered" evidence="4">
    <location>
        <begin position="361"/>
        <end position="390"/>
    </location>
</feature>
<dbReference type="InterPro" id="IPR001296">
    <property type="entry name" value="Glyco_trans_1"/>
</dbReference>
<proteinExistence type="predicted"/>
<evidence type="ECO:0000259" key="6">
    <source>
        <dbReference type="Pfam" id="PF13439"/>
    </source>
</evidence>
<evidence type="ECO:0000313" key="7">
    <source>
        <dbReference type="EMBL" id="GMA34306.1"/>
    </source>
</evidence>
<dbReference type="InterPro" id="IPR028098">
    <property type="entry name" value="Glyco_trans_4-like_N"/>
</dbReference>
<comment type="caution">
    <text evidence="7">The sequence shown here is derived from an EMBL/GenBank/DDBJ whole genome shotgun (WGS) entry which is preliminary data.</text>
</comment>
<keyword evidence="2" id="KW-0328">Glycosyltransferase</keyword>
<evidence type="ECO:0000256" key="4">
    <source>
        <dbReference type="SAM" id="MobiDB-lite"/>
    </source>
</evidence>
<dbReference type="Proteomes" id="UP001157125">
    <property type="component" value="Unassembled WGS sequence"/>
</dbReference>
<dbReference type="CDD" id="cd03814">
    <property type="entry name" value="GT4-like"/>
    <property type="match status" value="1"/>
</dbReference>
<feature type="domain" description="Glycosyl transferase family 1" evidence="5">
    <location>
        <begin position="196"/>
        <end position="347"/>
    </location>
</feature>
<evidence type="ECO:0000256" key="2">
    <source>
        <dbReference type="ARBA" id="ARBA00022676"/>
    </source>
</evidence>
<evidence type="ECO:0000313" key="8">
    <source>
        <dbReference type="Proteomes" id="UP001157125"/>
    </source>
</evidence>
<dbReference type="GO" id="GO:0016740">
    <property type="term" value="F:transferase activity"/>
    <property type="evidence" value="ECO:0007669"/>
    <property type="project" value="UniProtKB-KW"/>
</dbReference>
<dbReference type="EMBL" id="BSUN01000001">
    <property type="protein sequence ID" value="GMA34306.1"/>
    <property type="molecule type" value="Genomic_DNA"/>
</dbReference>
<dbReference type="Pfam" id="PF13439">
    <property type="entry name" value="Glyco_transf_4"/>
    <property type="match status" value="1"/>
</dbReference>
<dbReference type="RefSeq" id="WP_284327332.1">
    <property type="nucleotide sequence ID" value="NZ_BSUN01000001.1"/>
</dbReference>
<organism evidence="7 8">
    <name type="scientific">Demequina litorisediminis</name>
    <dbReference type="NCBI Taxonomy" id="1849022"/>
    <lineage>
        <taxon>Bacteria</taxon>
        <taxon>Bacillati</taxon>
        <taxon>Actinomycetota</taxon>
        <taxon>Actinomycetes</taxon>
        <taxon>Micrococcales</taxon>
        <taxon>Demequinaceae</taxon>
        <taxon>Demequina</taxon>
    </lineage>
</organism>
<dbReference type="PANTHER" id="PTHR45947">
    <property type="entry name" value="SULFOQUINOVOSYL TRANSFERASE SQD2"/>
    <property type="match status" value="1"/>
</dbReference>
<evidence type="ECO:0000256" key="1">
    <source>
        <dbReference type="ARBA" id="ARBA00021292"/>
    </source>
</evidence>
<dbReference type="Pfam" id="PF00534">
    <property type="entry name" value="Glycos_transf_1"/>
    <property type="match status" value="1"/>
</dbReference>
<keyword evidence="3 7" id="KW-0808">Transferase</keyword>
<dbReference type="PANTHER" id="PTHR45947:SF3">
    <property type="entry name" value="SULFOQUINOVOSYL TRANSFERASE SQD2"/>
    <property type="match status" value="1"/>
</dbReference>
<feature type="domain" description="Glycosyltransferase subfamily 4-like N-terminal" evidence="6">
    <location>
        <begin position="18"/>
        <end position="185"/>
    </location>
</feature>
<evidence type="ECO:0000256" key="3">
    <source>
        <dbReference type="ARBA" id="ARBA00022679"/>
    </source>
</evidence>
<accession>A0ABQ6IAN1</accession>
<gene>
    <name evidence="7" type="ORF">GCM10025876_05100</name>
</gene>
<dbReference type="SUPFAM" id="SSF53756">
    <property type="entry name" value="UDP-Glycosyltransferase/glycogen phosphorylase"/>
    <property type="match status" value="2"/>
</dbReference>
<dbReference type="InterPro" id="IPR050194">
    <property type="entry name" value="Glycosyltransferase_grp1"/>
</dbReference>
<evidence type="ECO:0000259" key="5">
    <source>
        <dbReference type="Pfam" id="PF00534"/>
    </source>
</evidence>
<dbReference type="Gene3D" id="3.40.50.2000">
    <property type="entry name" value="Glycogen Phosphorylase B"/>
    <property type="match status" value="3"/>
</dbReference>
<feature type="compositionally biased region" description="Basic residues" evidence="4">
    <location>
        <begin position="367"/>
        <end position="377"/>
    </location>
</feature>
<sequence>MEAVRVALVAESFLPHANGVTHSLLRIIEHLTKHGHEAIVITPDPRGRGPVRYGVAPVVRLPSVGWPGYPEVRVSMASAARVERLLAEFRPDVVHLASPFMLGWTAVKAASALGLPTVAVYQTEVPSYASRYRAPWGEALLWNRVRDLHSLADLTLVPSSHAQEQLASHGVPRLARWGRGVDTTRFQPSRRDPELRRSWAPRGERIIGYVGRLAPEKRMDHLARLADVEGARLVIVGDGPSRASLEALLPHAVFTGFLGGAALARAMASFDLFVHCGDLETFCQTIQEAHASGVPVVAPRRGGPVDLVAEGVTGRLYEPSRPEELVSTVQELVRDDDWRDRAGAHARDAVRDRTWDRVSAEPAGALRARHRRPRRTAIGKPPGGDDGGDRMRIAHVANFYGPRSGGLRTAMHALGGGYRRRGHDVLMVVPGTKDAVEATPWGMRATVRSPSCRAPAAIAPSCDSRRSTRC</sequence>
<name>A0ABQ6IAN1_9MICO</name>
<reference evidence="8" key="1">
    <citation type="journal article" date="2019" name="Int. J. Syst. Evol. Microbiol.">
        <title>The Global Catalogue of Microorganisms (GCM) 10K type strain sequencing project: providing services to taxonomists for standard genome sequencing and annotation.</title>
        <authorList>
            <consortium name="The Broad Institute Genomics Platform"/>
            <consortium name="The Broad Institute Genome Sequencing Center for Infectious Disease"/>
            <person name="Wu L."/>
            <person name="Ma J."/>
        </authorList>
    </citation>
    <scope>NUCLEOTIDE SEQUENCE [LARGE SCALE GENOMIC DNA]</scope>
    <source>
        <strain evidence="8">NBRC 112299</strain>
    </source>
</reference>